<dbReference type="Pfam" id="PF01040">
    <property type="entry name" value="UbiA"/>
    <property type="match status" value="1"/>
</dbReference>
<keyword evidence="7 13" id="KW-1133">Transmembrane helix</keyword>
<dbReference type="InterPro" id="IPR006369">
    <property type="entry name" value="Protohaem_IX_farnesylTrfase"/>
</dbReference>
<reference evidence="15" key="1">
    <citation type="journal article" date="2018" name="Nat. Microbiol.">
        <title>Leveraging single-cell genomics to expand the fungal tree of life.</title>
        <authorList>
            <person name="Ahrendt S.R."/>
            <person name="Quandt C.A."/>
            <person name="Ciobanu D."/>
            <person name="Clum A."/>
            <person name="Salamov A."/>
            <person name="Andreopoulos B."/>
            <person name="Cheng J.F."/>
            <person name="Woyke T."/>
            <person name="Pelin A."/>
            <person name="Henrissat B."/>
            <person name="Reynolds N.K."/>
            <person name="Benny G.L."/>
            <person name="Smith M.E."/>
            <person name="James T.Y."/>
            <person name="Grigoriev I.V."/>
        </authorList>
    </citation>
    <scope>NUCLEOTIDE SEQUENCE [LARGE SCALE GENOMIC DNA]</scope>
    <source>
        <strain evidence="15">ATCC 52028</strain>
    </source>
</reference>
<protein>
    <recommendedName>
        <fullName evidence="3">Protoheme IX farnesyltransferase, mitochondrial</fullName>
    </recommendedName>
    <alternativeName>
        <fullName evidence="11">Heme O synthase</fullName>
    </alternativeName>
</protein>
<feature type="transmembrane region" description="Helical" evidence="13">
    <location>
        <begin position="161"/>
        <end position="178"/>
    </location>
</feature>
<comment type="similarity">
    <text evidence="2">Belongs to the UbiA prenyltransferase family.</text>
</comment>
<evidence type="ECO:0000256" key="1">
    <source>
        <dbReference type="ARBA" id="ARBA00004225"/>
    </source>
</evidence>
<proteinExistence type="inferred from homology"/>
<feature type="transmembrane region" description="Helical" evidence="13">
    <location>
        <begin position="190"/>
        <end position="211"/>
    </location>
</feature>
<keyword evidence="15" id="KW-1185">Reference proteome</keyword>
<dbReference type="PIRSF" id="PIRSF001773">
    <property type="entry name" value="COX10"/>
    <property type="match status" value="1"/>
</dbReference>
<evidence type="ECO:0000256" key="11">
    <source>
        <dbReference type="ARBA" id="ARBA00030253"/>
    </source>
</evidence>
<dbReference type="EMBL" id="ML014117">
    <property type="protein sequence ID" value="RKP03816.1"/>
    <property type="molecule type" value="Genomic_DNA"/>
</dbReference>
<evidence type="ECO:0000256" key="7">
    <source>
        <dbReference type="ARBA" id="ARBA00022989"/>
    </source>
</evidence>
<evidence type="ECO:0000256" key="13">
    <source>
        <dbReference type="SAM" id="Phobius"/>
    </source>
</evidence>
<dbReference type="STRING" id="1555241.A0A4P9XE48"/>
<dbReference type="Gene3D" id="1.10.357.140">
    <property type="entry name" value="UbiA prenyltransferase"/>
    <property type="match status" value="1"/>
</dbReference>
<dbReference type="GO" id="GO:0006784">
    <property type="term" value="P:heme A biosynthetic process"/>
    <property type="evidence" value="ECO:0007669"/>
    <property type="project" value="TreeGrafter"/>
</dbReference>
<evidence type="ECO:0000256" key="10">
    <source>
        <dbReference type="ARBA" id="ARBA00023136"/>
    </source>
</evidence>
<dbReference type="HAMAP" id="MF_00154">
    <property type="entry name" value="CyoE_CtaB"/>
    <property type="match status" value="1"/>
</dbReference>
<dbReference type="GO" id="GO:0031966">
    <property type="term" value="C:mitochondrial membrane"/>
    <property type="evidence" value="ECO:0007669"/>
    <property type="project" value="UniProtKB-SubCell"/>
</dbReference>
<feature type="transmembrane region" description="Helical" evidence="13">
    <location>
        <begin position="43"/>
        <end position="62"/>
    </location>
</feature>
<evidence type="ECO:0000313" key="15">
    <source>
        <dbReference type="Proteomes" id="UP000274922"/>
    </source>
</evidence>
<evidence type="ECO:0000256" key="8">
    <source>
        <dbReference type="ARBA" id="ARBA00023128"/>
    </source>
</evidence>
<dbReference type="FunFam" id="1.10.357.140:FF:000004">
    <property type="entry name" value="Protoheme IX farnesyltransferase, mitochondrial"/>
    <property type="match status" value="1"/>
</dbReference>
<feature type="transmembrane region" description="Helical" evidence="13">
    <location>
        <begin position="258"/>
        <end position="277"/>
    </location>
</feature>
<keyword evidence="5 13" id="KW-0812">Transmembrane</keyword>
<organism evidence="14 15">
    <name type="scientific">Caulochytrium protostelioides</name>
    <dbReference type="NCBI Taxonomy" id="1555241"/>
    <lineage>
        <taxon>Eukaryota</taxon>
        <taxon>Fungi</taxon>
        <taxon>Fungi incertae sedis</taxon>
        <taxon>Chytridiomycota</taxon>
        <taxon>Chytridiomycota incertae sedis</taxon>
        <taxon>Chytridiomycetes</taxon>
        <taxon>Caulochytriales</taxon>
        <taxon>Caulochytriaceae</taxon>
        <taxon>Caulochytrium</taxon>
    </lineage>
</organism>
<dbReference type="OrthoDB" id="5211at2759"/>
<evidence type="ECO:0000256" key="4">
    <source>
        <dbReference type="ARBA" id="ARBA00022679"/>
    </source>
</evidence>
<keyword evidence="6" id="KW-0809">Transit peptide</keyword>
<name>A0A4P9XE48_9FUNG</name>
<evidence type="ECO:0000313" key="14">
    <source>
        <dbReference type="EMBL" id="RKP03816.1"/>
    </source>
</evidence>
<comment type="subcellular location">
    <subcellularLocation>
        <location evidence="1">Mitochondrion membrane</location>
        <topology evidence="1">Multi-pass membrane protein</topology>
    </subcellularLocation>
</comment>
<dbReference type="Proteomes" id="UP000274922">
    <property type="component" value="Unassembled WGS sequence"/>
</dbReference>
<dbReference type="PANTHER" id="PTHR43448">
    <property type="entry name" value="PROTOHEME IX FARNESYLTRANSFERASE, MITOCHONDRIAL"/>
    <property type="match status" value="1"/>
</dbReference>
<feature type="transmembrane region" description="Helical" evidence="13">
    <location>
        <begin position="232"/>
        <end position="252"/>
    </location>
</feature>
<keyword evidence="9" id="KW-0350">Heme biosynthesis</keyword>
<sequence length="355" mass="38711">MEAAATSSPREAAVPATESAAPRWRPAGGLEVSDFVGLTKFRLSTFVVLTAMMGYAVAPGALNVATLFWATLGTGLCSGSANAFNQWLEAPFDAQMRRTRQRPVVRHAMLPHHAFAFAAVSGFSGVALLCATVNPVVAALGLANIVLYAGVYTWTKRVSIVNTWVGAVVGAIPPMMGWAACTGGLEPGAWLLAGVLYAWQFPHFNALAWSLREDYFKAGYRMAVVSNIGLNARVAFRYAVVLLPLSFGAVALDLVTPWFALTSGVLNVAFIEAAWRFLKTSNKATAKTLFFRSLIFLPAWCILLMFHKKSHATYHDDEEDGDDHDPKLADPPRRSRFFVWRDRLGFLGKPCEHAL</sequence>
<dbReference type="InterPro" id="IPR000537">
    <property type="entry name" value="UbiA_prenyltransferase"/>
</dbReference>
<evidence type="ECO:0000256" key="5">
    <source>
        <dbReference type="ARBA" id="ARBA00022692"/>
    </source>
</evidence>
<dbReference type="AlphaFoldDB" id="A0A4P9XE48"/>
<evidence type="ECO:0000256" key="12">
    <source>
        <dbReference type="SAM" id="MobiDB-lite"/>
    </source>
</evidence>
<evidence type="ECO:0000256" key="3">
    <source>
        <dbReference type="ARBA" id="ARBA00016335"/>
    </source>
</evidence>
<accession>A0A4P9XE48</accession>
<keyword evidence="10 13" id="KW-0472">Membrane</keyword>
<keyword evidence="8" id="KW-0496">Mitochondrion</keyword>
<evidence type="ECO:0000256" key="9">
    <source>
        <dbReference type="ARBA" id="ARBA00023133"/>
    </source>
</evidence>
<dbReference type="CDD" id="cd13957">
    <property type="entry name" value="PT_UbiA_Cox10"/>
    <property type="match status" value="1"/>
</dbReference>
<gene>
    <name evidence="14" type="ORF">CXG81DRAFT_9052</name>
</gene>
<evidence type="ECO:0000256" key="2">
    <source>
        <dbReference type="ARBA" id="ARBA00005985"/>
    </source>
</evidence>
<dbReference type="NCBIfam" id="TIGR01473">
    <property type="entry name" value="cyoE_ctaB"/>
    <property type="match status" value="1"/>
</dbReference>
<evidence type="ECO:0000256" key="6">
    <source>
        <dbReference type="ARBA" id="ARBA00022946"/>
    </source>
</evidence>
<dbReference type="InterPro" id="IPR044878">
    <property type="entry name" value="UbiA_sf"/>
</dbReference>
<dbReference type="GO" id="GO:0008495">
    <property type="term" value="F:protoheme IX farnesyltransferase activity"/>
    <property type="evidence" value="ECO:0007669"/>
    <property type="project" value="InterPro"/>
</dbReference>
<feature type="transmembrane region" description="Helical" evidence="13">
    <location>
        <begin position="289"/>
        <end position="306"/>
    </location>
</feature>
<dbReference type="InterPro" id="IPR016315">
    <property type="entry name" value="Protohaem_IX_farnesylTrfase_mt"/>
</dbReference>
<feature type="transmembrane region" description="Helical" evidence="13">
    <location>
        <begin position="135"/>
        <end position="154"/>
    </location>
</feature>
<keyword evidence="4" id="KW-0808">Transferase</keyword>
<dbReference type="PANTHER" id="PTHR43448:SF2">
    <property type="entry name" value="PROTOHEME IX FARNESYLTRANSFERASE, MITOCHONDRIAL"/>
    <property type="match status" value="1"/>
</dbReference>
<feature type="region of interest" description="Disordered" evidence="12">
    <location>
        <begin position="1"/>
        <end position="20"/>
    </location>
</feature>